<gene>
    <name evidence="2" type="ORF">A3L08_03820</name>
</gene>
<feature type="transmembrane region" description="Helical" evidence="1">
    <location>
        <begin position="40"/>
        <end position="58"/>
    </location>
</feature>
<dbReference type="RefSeq" id="WP_088853774.1">
    <property type="nucleotide sequence ID" value="NZ_CP015102.1"/>
</dbReference>
<dbReference type="KEGG" id="tpaf:A3L08_03820"/>
<dbReference type="EMBL" id="CP015102">
    <property type="protein sequence ID" value="ASJ06516.1"/>
    <property type="molecule type" value="Genomic_DNA"/>
</dbReference>
<dbReference type="AlphaFoldDB" id="A0A218P6V2"/>
<sequence>MDFDLFMERYGYKMLFGLFGLVLLVIFGILGLYVYAVVRLFGLFVGGLLLVLALVYAFTTGRKLLDARAEAHAKYFYDSRQGKRP</sequence>
<keyword evidence="3" id="KW-1185">Reference proteome</keyword>
<evidence type="ECO:0000313" key="3">
    <source>
        <dbReference type="Proteomes" id="UP000197418"/>
    </source>
</evidence>
<keyword evidence="1" id="KW-1133">Transmembrane helix</keyword>
<reference evidence="2 3" key="1">
    <citation type="submission" date="2016-04" db="EMBL/GenBank/DDBJ databases">
        <title>Complete genome sequence of Thermococcus pacificus type strain P4.</title>
        <authorList>
            <person name="Oger P.M."/>
        </authorList>
    </citation>
    <scope>NUCLEOTIDE SEQUENCE [LARGE SCALE GENOMIC DNA]</scope>
    <source>
        <strain evidence="2 3">P-4</strain>
    </source>
</reference>
<dbReference type="Proteomes" id="UP000197418">
    <property type="component" value="Chromosome"/>
</dbReference>
<feature type="transmembrane region" description="Helical" evidence="1">
    <location>
        <begin position="12"/>
        <end position="34"/>
    </location>
</feature>
<evidence type="ECO:0000313" key="2">
    <source>
        <dbReference type="EMBL" id="ASJ06516.1"/>
    </source>
</evidence>
<keyword evidence="1" id="KW-0812">Transmembrane</keyword>
<dbReference type="GeneID" id="33315369"/>
<name>A0A218P6V2_9EURY</name>
<evidence type="ECO:0000256" key="1">
    <source>
        <dbReference type="SAM" id="Phobius"/>
    </source>
</evidence>
<accession>A0A218P6V2</accession>
<protein>
    <submittedName>
        <fullName evidence="2">Uncharacterized protein</fullName>
    </submittedName>
</protein>
<keyword evidence="1" id="KW-0472">Membrane</keyword>
<proteinExistence type="predicted"/>
<organism evidence="2 3">
    <name type="scientific">Thermococcus pacificus</name>
    <dbReference type="NCBI Taxonomy" id="71998"/>
    <lineage>
        <taxon>Archaea</taxon>
        <taxon>Methanobacteriati</taxon>
        <taxon>Methanobacteriota</taxon>
        <taxon>Thermococci</taxon>
        <taxon>Thermococcales</taxon>
        <taxon>Thermococcaceae</taxon>
        <taxon>Thermococcus</taxon>
    </lineage>
</organism>